<evidence type="ECO:0000313" key="1">
    <source>
        <dbReference type="EMBL" id="TWT58976.1"/>
    </source>
</evidence>
<accession>A0A5C5X7F2</accession>
<dbReference type="EMBL" id="SIHI01000001">
    <property type="protein sequence ID" value="TWT58976.1"/>
    <property type="molecule type" value="Genomic_DNA"/>
</dbReference>
<sequence length="124" mass="13151">MWSMTNQSDRRLPGWVSMTSVDSEISEAAGLRFSPVTTDTDAAMRAAYALGLFQGGRDRQVTLIPETSGKDCLVLSVGPTAENEVLGQGVTIAQAIAAALYWMIREKTDSVGCVEIPVARGASA</sequence>
<proteinExistence type="predicted"/>
<name>A0A5C5X7F2_9PLAN</name>
<organism evidence="1 2">
    <name type="scientific">Thalassoglobus neptunius</name>
    <dbReference type="NCBI Taxonomy" id="1938619"/>
    <lineage>
        <taxon>Bacteria</taxon>
        <taxon>Pseudomonadati</taxon>
        <taxon>Planctomycetota</taxon>
        <taxon>Planctomycetia</taxon>
        <taxon>Planctomycetales</taxon>
        <taxon>Planctomycetaceae</taxon>
        <taxon>Thalassoglobus</taxon>
    </lineage>
</organism>
<protein>
    <submittedName>
        <fullName evidence="1">Uncharacterized protein</fullName>
    </submittedName>
</protein>
<gene>
    <name evidence="1" type="ORF">KOR42_23630</name>
</gene>
<evidence type="ECO:0000313" key="2">
    <source>
        <dbReference type="Proteomes" id="UP000317243"/>
    </source>
</evidence>
<dbReference type="AlphaFoldDB" id="A0A5C5X7F2"/>
<dbReference type="Proteomes" id="UP000317243">
    <property type="component" value="Unassembled WGS sequence"/>
</dbReference>
<comment type="caution">
    <text evidence="1">The sequence shown here is derived from an EMBL/GenBank/DDBJ whole genome shotgun (WGS) entry which is preliminary data.</text>
</comment>
<reference evidence="1 2" key="1">
    <citation type="submission" date="2019-02" db="EMBL/GenBank/DDBJ databases">
        <title>Deep-cultivation of Planctomycetes and their phenomic and genomic characterization uncovers novel biology.</title>
        <authorList>
            <person name="Wiegand S."/>
            <person name="Jogler M."/>
            <person name="Boedeker C."/>
            <person name="Pinto D."/>
            <person name="Vollmers J."/>
            <person name="Rivas-Marin E."/>
            <person name="Kohn T."/>
            <person name="Peeters S.H."/>
            <person name="Heuer A."/>
            <person name="Rast P."/>
            <person name="Oberbeckmann S."/>
            <person name="Bunk B."/>
            <person name="Jeske O."/>
            <person name="Meyerdierks A."/>
            <person name="Storesund J.E."/>
            <person name="Kallscheuer N."/>
            <person name="Luecker S."/>
            <person name="Lage O.M."/>
            <person name="Pohl T."/>
            <person name="Merkel B.J."/>
            <person name="Hornburger P."/>
            <person name="Mueller R.-W."/>
            <person name="Bruemmer F."/>
            <person name="Labrenz M."/>
            <person name="Spormann A.M."/>
            <person name="Op Den Camp H."/>
            <person name="Overmann J."/>
            <person name="Amann R."/>
            <person name="Jetten M.S.M."/>
            <person name="Mascher T."/>
            <person name="Medema M.H."/>
            <person name="Devos D.P."/>
            <person name="Kaster A.-K."/>
            <person name="Ovreas L."/>
            <person name="Rohde M."/>
            <person name="Galperin M.Y."/>
            <person name="Jogler C."/>
        </authorList>
    </citation>
    <scope>NUCLEOTIDE SEQUENCE [LARGE SCALE GENOMIC DNA]</scope>
    <source>
        <strain evidence="1 2">KOR42</strain>
    </source>
</reference>
<dbReference type="RefSeq" id="WP_146509732.1">
    <property type="nucleotide sequence ID" value="NZ_SIHI01000001.1"/>
</dbReference>
<keyword evidence="2" id="KW-1185">Reference proteome</keyword>